<dbReference type="Gramene" id="rna-gnl|WGS:JABURB|Cocit.L1331.1">
    <property type="protein sequence ID" value="cds-KAF7849022.1"/>
    <property type="gene ID" value="gene-BT93_L1331"/>
</dbReference>
<dbReference type="OrthoDB" id="1717816at2759"/>
<keyword evidence="5 6" id="KW-0472">Membrane</keyword>
<evidence type="ECO:0000313" key="7">
    <source>
        <dbReference type="EMBL" id="KAF7849022.1"/>
    </source>
</evidence>
<keyword evidence="8" id="KW-1185">Reference proteome</keyword>
<dbReference type="EMBL" id="MU089895">
    <property type="protein sequence ID" value="KAF7849022.1"/>
    <property type="molecule type" value="Genomic_DNA"/>
</dbReference>
<dbReference type="Pfam" id="PF16913">
    <property type="entry name" value="PUNUT"/>
    <property type="match status" value="2"/>
</dbReference>
<organism evidence="7 8">
    <name type="scientific">Corymbia citriodora subsp. variegata</name>
    <dbReference type="NCBI Taxonomy" id="360336"/>
    <lineage>
        <taxon>Eukaryota</taxon>
        <taxon>Viridiplantae</taxon>
        <taxon>Streptophyta</taxon>
        <taxon>Embryophyta</taxon>
        <taxon>Tracheophyta</taxon>
        <taxon>Spermatophyta</taxon>
        <taxon>Magnoliopsida</taxon>
        <taxon>eudicotyledons</taxon>
        <taxon>Gunneridae</taxon>
        <taxon>Pentapetalae</taxon>
        <taxon>rosids</taxon>
        <taxon>malvids</taxon>
        <taxon>Myrtales</taxon>
        <taxon>Myrtaceae</taxon>
        <taxon>Myrtoideae</taxon>
        <taxon>Eucalypteae</taxon>
        <taxon>Corymbia</taxon>
    </lineage>
</organism>
<dbReference type="Proteomes" id="UP000806378">
    <property type="component" value="Unassembled WGS sequence"/>
</dbReference>
<dbReference type="InterPro" id="IPR030182">
    <property type="entry name" value="PUP_plant"/>
</dbReference>
<keyword evidence="4 6" id="KW-1133">Transmembrane helix</keyword>
<feature type="transmembrane region" description="Helical" evidence="6">
    <location>
        <begin position="283"/>
        <end position="301"/>
    </location>
</feature>
<feature type="transmembrane region" description="Helical" evidence="6">
    <location>
        <begin position="228"/>
        <end position="250"/>
    </location>
</feature>
<evidence type="ECO:0000256" key="4">
    <source>
        <dbReference type="ARBA" id="ARBA00022989"/>
    </source>
</evidence>
<dbReference type="GO" id="GO:0016020">
    <property type="term" value="C:membrane"/>
    <property type="evidence" value="ECO:0007669"/>
    <property type="project" value="UniProtKB-SubCell"/>
</dbReference>
<feature type="transmembrane region" description="Helical" evidence="6">
    <location>
        <begin position="153"/>
        <end position="173"/>
    </location>
</feature>
<reference evidence="7" key="1">
    <citation type="submission" date="2020-05" db="EMBL/GenBank/DDBJ databases">
        <title>WGS assembly of Corymbia citriodora subspecies variegata.</title>
        <authorList>
            <person name="Barry K."/>
            <person name="Hundley H."/>
            <person name="Shu S."/>
            <person name="Jenkins J."/>
            <person name="Grimwood J."/>
            <person name="Baten A."/>
        </authorList>
    </citation>
    <scope>NUCLEOTIDE SEQUENCE</scope>
    <source>
        <strain evidence="7">CV2-018</strain>
    </source>
</reference>
<protein>
    <recommendedName>
        <fullName evidence="6">Probable purine permease</fullName>
    </recommendedName>
</protein>
<dbReference type="GO" id="GO:0005345">
    <property type="term" value="F:purine nucleobase transmembrane transporter activity"/>
    <property type="evidence" value="ECO:0007669"/>
    <property type="project" value="UniProtKB-UniRule"/>
</dbReference>
<comment type="caution">
    <text evidence="6">Lacks conserved residue(s) required for the propagation of feature annotation.</text>
</comment>
<evidence type="ECO:0000256" key="5">
    <source>
        <dbReference type="ARBA" id="ARBA00023136"/>
    </source>
</evidence>
<evidence type="ECO:0000256" key="6">
    <source>
        <dbReference type="RuleBase" id="RU368015"/>
    </source>
</evidence>
<evidence type="ECO:0000313" key="8">
    <source>
        <dbReference type="Proteomes" id="UP000806378"/>
    </source>
</evidence>
<comment type="subcellular location">
    <subcellularLocation>
        <location evidence="6">Membrane</location>
        <topology evidence="6">Multi-pass membrane protein</topology>
    </subcellularLocation>
</comment>
<evidence type="ECO:0000256" key="2">
    <source>
        <dbReference type="ARBA" id="ARBA00022448"/>
    </source>
</evidence>
<sequence length="323" mass="35879">MGELAHHDPQELQLRILGDREAEEEISSLPTSIITNNQATIIPKPKKFRWWIKVALYSLFVLSGQSVAILLGRQYYSKGAVGFPFLFLLYFIPTQKHRNNPSIQTHPQDQSQSQSQSPSLKSLALVYLSVGTILAIDCYLYSVGLLYLPVSTYSLLCSSQLAFNALFSFFLNGPKRVIRKETFRTVLDMLVYQSIVAGVIILVGLFASREWEHLRGEMDGYQLGKASYVMNLVGTAIAWQVFGIGAIGLILDVSSAFSNLISAAGLPIVPIFAVLFFGDRMDGIKVISMILAIWGFVSYVYQNYLDDAKLKAQRSSAGGDEVR</sequence>
<feature type="transmembrane region" description="Helical" evidence="6">
    <location>
        <begin position="50"/>
        <end position="69"/>
    </location>
</feature>
<dbReference type="PANTHER" id="PTHR31376">
    <property type="entry name" value="OS09G0467300 PROTEIN-RELATED"/>
    <property type="match status" value="1"/>
</dbReference>
<evidence type="ECO:0000256" key="3">
    <source>
        <dbReference type="ARBA" id="ARBA00022692"/>
    </source>
</evidence>
<gene>
    <name evidence="7" type="ORF">BT93_L1331</name>
</gene>
<feature type="transmembrane region" description="Helical" evidence="6">
    <location>
        <begin position="185"/>
        <end position="208"/>
    </location>
</feature>
<keyword evidence="2 6" id="KW-0813">Transport</keyword>
<dbReference type="PANTHER" id="PTHR31376:SF17">
    <property type="entry name" value="PURINE PERMEASE 21-RELATED"/>
    <property type="match status" value="1"/>
</dbReference>
<name>A0A8T0CQF5_CORYI</name>
<comment type="caution">
    <text evidence="7">The sequence shown here is derived from an EMBL/GenBank/DDBJ whole genome shotgun (WGS) entry which is preliminary data.</text>
</comment>
<evidence type="ECO:0000256" key="1">
    <source>
        <dbReference type="ARBA" id="ARBA00006213"/>
    </source>
</evidence>
<keyword evidence="3 6" id="KW-0812">Transmembrane</keyword>
<proteinExistence type="inferred from homology"/>
<feature type="transmembrane region" description="Helical" evidence="6">
    <location>
        <begin position="124"/>
        <end position="147"/>
    </location>
</feature>
<dbReference type="GO" id="GO:0015211">
    <property type="term" value="F:purine nucleoside transmembrane transporter activity"/>
    <property type="evidence" value="ECO:0007669"/>
    <property type="project" value="UniProtKB-UniRule"/>
</dbReference>
<dbReference type="AlphaFoldDB" id="A0A8T0CQF5"/>
<accession>A0A8T0CQF5</accession>
<comment type="similarity">
    <text evidence="1 6">Belongs to the purine permeases (TC 2.A.7.14) family.</text>
</comment>
<feature type="transmembrane region" description="Helical" evidence="6">
    <location>
        <begin position="257"/>
        <end position="277"/>
    </location>
</feature>